<dbReference type="InterPro" id="IPR001584">
    <property type="entry name" value="Integrase_cat-core"/>
</dbReference>
<evidence type="ECO:0000313" key="4">
    <source>
        <dbReference type="Proteomes" id="UP000299102"/>
    </source>
</evidence>
<name>A0A4C1V6K7_EUMVA</name>
<feature type="region of interest" description="Disordered" evidence="1">
    <location>
        <begin position="170"/>
        <end position="199"/>
    </location>
</feature>
<keyword evidence="4" id="KW-1185">Reference proteome</keyword>
<evidence type="ECO:0000259" key="2">
    <source>
        <dbReference type="PROSITE" id="PS50994"/>
    </source>
</evidence>
<feature type="compositionally biased region" description="Low complexity" evidence="1">
    <location>
        <begin position="185"/>
        <end position="195"/>
    </location>
</feature>
<dbReference type="InterPro" id="IPR012337">
    <property type="entry name" value="RNaseH-like_sf"/>
</dbReference>
<comment type="caution">
    <text evidence="3">The sequence shown here is derived from an EMBL/GenBank/DDBJ whole genome shotgun (WGS) entry which is preliminary data.</text>
</comment>
<dbReference type="PROSITE" id="PS50994">
    <property type="entry name" value="INTEGRASE"/>
    <property type="match status" value="1"/>
</dbReference>
<protein>
    <submittedName>
        <fullName evidence="3">KRAB-A domain-containing protein 2</fullName>
    </submittedName>
</protein>
<organism evidence="3 4">
    <name type="scientific">Eumeta variegata</name>
    <name type="common">Bagworm moth</name>
    <name type="synonym">Eumeta japonica</name>
    <dbReference type="NCBI Taxonomy" id="151549"/>
    <lineage>
        <taxon>Eukaryota</taxon>
        <taxon>Metazoa</taxon>
        <taxon>Ecdysozoa</taxon>
        <taxon>Arthropoda</taxon>
        <taxon>Hexapoda</taxon>
        <taxon>Insecta</taxon>
        <taxon>Pterygota</taxon>
        <taxon>Neoptera</taxon>
        <taxon>Endopterygota</taxon>
        <taxon>Lepidoptera</taxon>
        <taxon>Glossata</taxon>
        <taxon>Ditrysia</taxon>
        <taxon>Tineoidea</taxon>
        <taxon>Psychidae</taxon>
        <taxon>Oiketicinae</taxon>
        <taxon>Eumeta</taxon>
    </lineage>
</organism>
<dbReference type="PANTHER" id="PTHR37984:SF5">
    <property type="entry name" value="PROTEIN NYNRIN-LIKE"/>
    <property type="match status" value="1"/>
</dbReference>
<accession>A0A4C1V6K7</accession>
<evidence type="ECO:0000313" key="3">
    <source>
        <dbReference type="EMBL" id="GBP34269.1"/>
    </source>
</evidence>
<dbReference type="Proteomes" id="UP000299102">
    <property type="component" value="Unassembled WGS sequence"/>
</dbReference>
<feature type="region of interest" description="Disordered" evidence="1">
    <location>
        <begin position="218"/>
        <end position="242"/>
    </location>
</feature>
<dbReference type="PANTHER" id="PTHR37984">
    <property type="entry name" value="PROTEIN CBG26694"/>
    <property type="match status" value="1"/>
</dbReference>
<dbReference type="GO" id="GO:0003676">
    <property type="term" value="F:nucleic acid binding"/>
    <property type="evidence" value="ECO:0007669"/>
    <property type="project" value="InterPro"/>
</dbReference>
<evidence type="ECO:0000256" key="1">
    <source>
        <dbReference type="SAM" id="MobiDB-lite"/>
    </source>
</evidence>
<proteinExistence type="predicted"/>
<dbReference type="EMBL" id="BGZK01000286">
    <property type="protein sequence ID" value="GBP34269.1"/>
    <property type="molecule type" value="Genomic_DNA"/>
</dbReference>
<dbReference type="AlphaFoldDB" id="A0A4C1V6K7"/>
<dbReference type="STRING" id="151549.A0A4C1V6K7"/>
<reference evidence="3 4" key="1">
    <citation type="journal article" date="2019" name="Commun. Biol.">
        <title>The bagworm genome reveals a unique fibroin gene that provides high tensile strength.</title>
        <authorList>
            <person name="Kono N."/>
            <person name="Nakamura H."/>
            <person name="Ohtoshi R."/>
            <person name="Tomita M."/>
            <person name="Numata K."/>
            <person name="Arakawa K."/>
        </authorList>
    </citation>
    <scope>NUCLEOTIDE SEQUENCE [LARGE SCALE GENOMIC DNA]</scope>
</reference>
<dbReference type="OrthoDB" id="2499658at2759"/>
<gene>
    <name evidence="3" type="primary">KRBA2</name>
    <name evidence="3" type="ORF">EVAR_13408_1</name>
</gene>
<feature type="domain" description="Integrase catalytic" evidence="2">
    <location>
        <begin position="1"/>
        <end position="134"/>
    </location>
</feature>
<sequence>MVYQDHLTKFVLLRALQSKRATEVAYQLNYIFLTIGAPCILQSEDGREFVNNVTSELASLWPELKIVHGKPRRSQSQDSVERANQDIEIMIGSWMKDNVTKKRVEGLRYVQFMKNRAYHSVIKQSPYKALFGIEPRVQLLTSSLPQEIINYIQDKDDLRKVTEDYCNDNLAEGSDDNVADVSNQEKVSSSEKVSSTENDIRKARTTAAENLVKQAKKMKATSDKSPPANIGDNVTKPIPDVDKGKGDLRNTIGVILQKNDEGETMFARILIAWANYQTPRAGNGMRRT</sequence>
<dbReference type="InterPro" id="IPR050951">
    <property type="entry name" value="Retrovirus_Pol_polyprotein"/>
</dbReference>
<dbReference type="InterPro" id="IPR036397">
    <property type="entry name" value="RNaseH_sf"/>
</dbReference>
<dbReference type="Gene3D" id="3.30.420.10">
    <property type="entry name" value="Ribonuclease H-like superfamily/Ribonuclease H"/>
    <property type="match status" value="1"/>
</dbReference>
<dbReference type="SUPFAM" id="SSF53098">
    <property type="entry name" value="Ribonuclease H-like"/>
    <property type="match status" value="1"/>
</dbReference>
<dbReference type="GO" id="GO:0015074">
    <property type="term" value="P:DNA integration"/>
    <property type="evidence" value="ECO:0007669"/>
    <property type="project" value="InterPro"/>
</dbReference>